<dbReference type="AlphaFoldDB" id="A0A0L8G1H1"/>
<proteinExistence type="predicted"/>
<feature type="domain" description="YqaJ viral recombinase" evidence="1">
    <location>
        <begin position="162"/>
        <end position="321"/>
    </location>
</feature>
<dbReference type="InterPro" id="IPR011335">
    <property type="entry name" value="Restrct_endonuc-II-like"/>
</dbReference>
<evidence type="ECO:0000313" key="2">
    <source>
        <dbReference type="EMBL" id="KOF70867.1"/>
    </source>
</evidence>
<dbReference type="EMBL" id="KQ424530">
    <property type="protein sequence ID" value="KOF70867.1"/>
    <property type="molecule type" value="Genomic_DNA"/>
</dbReference>
<dbReference type="OrthoDB" id="6119443at2759"/>
<dbReference type="GO" id="GO:0006281">
    <property type="term" value="P:DNA repair"/>
    <property type="evidence" value="ECO:0007669"/>
    <property type="project" value="UniProtKB-ARBA"/>
</dbReference>
<dbReference type="Gene3D" id="3.90.320.10">
    <property type="match status" value="1"/>
</dbReference>
<dbReference type="SUPFAM" id="SSF52980">
    <property type="entry name" value="Restriction endonuclease-like"/>
    <property type="match status" value="1"/>
</dbReference>
<accession>A0A0L8G1H1</accession>
<dbReference type="InterPro" id="IPR011604">
    <property type="entry name" value="PDDEXK-like_dom_sf"/>
</dbReference>
<dbReference type="PANTHER" id="PTHR46609:SF8">
    <property type="entry name" value="YQAJ VIRAL RECOMBINASE DOMAIN-CONTAINING PROTEIN"/>
    <property type="match status" value="1"/>
</dbReference>
<protein>
    <recommendedName>
        <fullName evidence="1">YqaJ viral recombinase domain-containing protein</fullName>
    </recommendedName>
</protein>
<dbReference type="Pfam" id="PF09588">
    <property type="entry name" value="YqaJ"/>
    <property type="match status" value="1"/>
</dbReference>
<gene>
    <name evidence="2" type="ORF">OCBIM_22002051mg</name>
</gene>
<reference evidence="2" key="1">
    <citation type="submission" date="2015-07" db="EMBL/GenBank/DDBJ databases">
        <title>MeaNS - Measles Nucleotide Surveillance Program.</title>
        <authorList>
            <person name="Tran T."/>
            <person name="Druce J."/>
        </authorList>
    </citation>
    <scope>NUCLEOTIDE SEQUENCE</scope>
    <source>
        <strain evidence="2">UCB-OBI-ISO-001</strain>
        <tissue evidence="2">Gonad</tissue>
    </source>
</reference>
<feature type="non-terminal residue" evidence="2">
    <location>
        <position position="1"/>
    </location>
</feature>
<organism evidence="2">
    <name type="scientific">Octopus bimaculoides</name>
    <name type="common">California two-spotted octopus</name>
    <dbReference type="NCBI Taxonomy" id="37653"/>
    <lineage>
        <taxon>Eukaryota</taxon>
        <taxon>Metazoa</taxon>
        <taxon>Spiralia</taxon>
        <taxon>Lophotrochozoa</taxon>
        <taxon>Mollusca</taxon>
        <taxon>Cephalopoda</taxon>
        <taxon>Coleoidea</taxon>
        <taxon>Octopodiformes</taxon>
        <taxon>Octopoda</taxon>
        <taxon>Incirrata</taxon>
        <taxon>Octopodidae</taxon>
        <taxon>Octopus</taxon>
    </lineage>
</organism>
<evidence type="ECO:0000259" key="1">
    <source>
        <dbReference type="Pfam" id="PF09588"/>
    </source>
</evidence>
<dbReference type="InterPro" id="IPR019080">
    <property type="entry name" value="YqaJ_viral_recombinase"/>
</dbReference>
<dbReference type="CDD" id="cd22343">
    <property type="entry name" value="PDDEXK_lambda_exonuclease-like"/>
    <property type="match status" value="1"/>
</dbReference>
<dbReference type="InterPro" id="IPR051703">
    <property type="entry name" value="NF-kappa-B_Signaling_Reg"/>
</dbReference>
<dbReference type="PANTHER" id="PTHR46609">
    <property type="entry name" value="EXONUCLEASE, PHAGE-TYPE/RECB, C-TERMINAL DOMAIN-CONTAINING PROTEIN"/>
    <property type="match status" value="1"/>
</dbReference>
<name>A0A0L8G1H1_OCTBM</name>
<sequence>QKLISPLGEILPDPNLLSADWTKVLCKLPNFTDNDIYNYLVLWMKAKQQLRSGIIYHNRHVHSIEYHDISESCSHCIVWCLVIPSIPTSNPKKNPDHRVWVIMSKVTGNVHSADCNCTAGTNLDTESVKEFFDKFLNNLKISEEQCVQVELISRGQNKNRTWKEQRKGRITSSSFGHVFVRKDTTPPDNLVKQVMGYNNEFKNSHISWGISHEPAVRRLYTKRIQAVHPNTSVKDCGLIINPSYPYLGASPDGLVDIPNFPDGPGLLEIKCPSSDKWKRLSPHECVKDSSFFCSVKDNEVVLKRHHSYFYQVQGQMALTGRKWCDFVVWTLKHPMSVERIYFDGNLWLTIVEKLKIFYLRGVLPEVFSSQVKRDIPLYAS</sequence>